<dbReference type="Pfam" id="PF13639">
    <property type="entry name" value="zf-RING_2"/>
    <property type="match status" value="1"/>
</dbReference>
<dbReference type="PANTHER" id="PTHR22763">
    <property type="entry name" value="RING ZINC FINGER PROTEIN"/>
    <property type="match status" value="1"/>
</dbReference>
<evidence type="ECO:0000256" key="1">
    <source>
        <dbReference type="ARBA" id="ARBA00022723"/>
    </source>
</evidence>
<dbReference type="Gene3D" id="3.30.1520.10">
    <property type="entry name" value="Phox-like domain"/>
    <property type="match status" value="1"/>
</dbReference>
<dbReference type="InterPro" id="IPR001683">
    <property type="entry name" value="PX_dom"/>
</dbReference>
<dbReference type="EMBL" id="JNBS01001971">
    <property type="protein sequence ID" value="OQR96433.1"/>
    <property type="molecule type" value="Genomic_DNA"/>
</dbReference>
<dbReference type="Gene3D" id="3.30.40.10">
    <property type="entry name" value="Zinc/RING finger domain, C3HC4 (zinc finger)"/>
    <property type="match status" value="1"/>
</dbReference>
<dbReference type="InterPro" id="IPR050731">
    <property type="entry name" value="HRD1_E3_ubiq-ligases"/>
</dbReference>
<comment type="caution">
    <text evidence="7">The sequence shown here is derived from an EMBL/GenBank/DDBJ whole genome shotgun (WGS) entry which is preliminary data.</text>
</comment>
<dbReference type="PROSITE" id="PS50089">
    <property type="entry name" value="ZF_RING_2"/>
    <property type="match status" value="1"/>
</dbReference>
<dbReference type="SMART" id="SM00184">
    <property type="entry name" value="RING"/>
    <property type="match status" value="1"/>
</dbReference>
<feature type="domain" description="RING-type" evidence="5">
    <location>
        <begin position="168"/>
        <end position="210"/>
    </location>
</feature>
<keyword evidence="3" id="KW-0862">Zinc</keyword>
<keyword evidence="1" id="KW-0479">Metal-binding</keyword>
<dbReference type="GO" id="GO:0061630">
    <property type="term" value="F:ubiquitin protein ligase activity"/>
    <property type="evidence" value="ECO:0007669"/>
    <property type="project" value="TreeGrafter"/>
</dbReference>
<reference evidence="7 8" key="1">
    <citation type="journal article" date="2014" name="Genome Biol. Evol.">
        <title>The secreted proteins of Achlya hypogyna and Thraustotheca clavata identify the ancestral oomycete secretome and reveal gene acquisitions by horizontal gene transfer.</title>
        <authorList>
            <person name="Misner I."/>
            <person name="Blouin N."/>
            <person name="Leonard G."/>
            <person name="Richards T.A."/>
            <person name="Lane C.E."/>
        </authorList>
    </citation>
    <scope>NUCLEOTIDE SEQUENCE [LARGE SCALE GENOMIC DNA]</scope>
    <source>
        <strain evidence="7 8">ATCC 34112</strain>
    </source>
</reference>
<protein>
    <recommendedName>
        <fullName evidence="9">RING-type domain-containing protein</fullName>
    </recommendedName>
</protein>
<dbReference type="GO" id="GO:0012505">
    <property type="term" value="C:endomembrane system"/>
    <property type="evidence" value="ECO:0007669"/>
    <property type="project" value="TreeGrafter"/>
</dbReference>
<dbReference type="SUPFAM" id="SSF57850">
    <property type="entry name" value="RING/U-box"/>
    <property type="match status" value="1"/>
</dbReference>
<dbReference type="GO" id="GO:0043161">
    <property type="term" value="P:proteasome-mediated ubiquitin-dependent protein catabolic process"/>
    <property type="evidence" value="ECO:0007669"/>
    <property type="project" value="TreeGrafter"/>
</dbReference>
<feature type="domain" description="PX" evidence="6">
    <location>
        <begin position="1"/>
        <end position="137"/>
    </location>
</feature>
<evidence type="ECO:0000256" key="4">
    <source>
        <dbReference type="PROSITE-ProRule" id="PRU00175"/>
    </source>
</evidence>
<dbReference type="InterPro" id="IPR001841">
    <property type="entry name" value="Znf_RING"/>
</dbReference>
<evidence type="ECO:0000313" key="7">
    <source>
        <dbReference type="EMBL" id="OQR96433.1"/>
    </source>
</evidence>
<evidence type="ECO:0008006" key="9">
    <source>
        <dbReference type="Google" id="ProtNLM"/>
    </source>
</evidence>
<evidence type="ECO:0000256" key="3">
    <source>
        <dbReference type="ARBA" id="ARBA00022833"/>
    </source>
</evidence>
<name>A0A1V9ZEL4_9STRA</name>
<dbReference type="GO" id="GO:0008270">
    <property type="term" value="F:zinc ion binding"/>
    <property type="evidence" value="ECO:0007669"/>
    <property type="project" value="UniProtKB-KW"/>
</dbReference>
<proteinExistence type="predicted"/>
<evidence type="ECO:0000256" key="2">
    <source>
        <dbReference type="ARBA" id="ARBA00022771"/>
    </source>
</evidence>
<gene>
    <name evidence="7" type="ORF">THRCLA_07292</name>
</gene>
<dbReference type="PROSITE" id="PS50195">
    <property type="entry name" value="PX"/>
    <property type="match status" value="1"/>
</dbReference>
<evidence type="ECO:0000313" key="8">
    <source>
        <dbReference type="Proteomes" id="UP000243217"/>
    </source>
</evidence>
<dbReference type="SMART" id="SM00744">
    <property type="entry name" value="RINGv"/>
    <property type="match status" value="1"/>
</dbReference>
<dbReference type="PANTHER" id="PTHR22763:SF192">
    <property type="entry name" value="RING-TYPE DOMAIN-CONTAINING PROTEIN"/>
    <property type="match status" value="1"/>
</dbReference>
<dbReference type="CDD" id="cd06093">
    <property type="entry name" value="PX_domain"/>
    <property type="match status" value="1"/>
</dbReference>
<dbReference type="InterPro" id="IPR011016">
    <property type="entry name" value="Znf_RING-CH"/>
</dbReference>
<accession>A0A1V9ZEL4</accession>
<dbReference type="SUPFAM" id="SSF64268">
    <property type="entry name" value="PX domain"/>
    <property type="match status" value="1"/>
</dbReference>
<dbReference type="InterPro" id="IPR036871">
    <property type="entry name" value="PX_dom_sf"/>
</dbReference>
<dbReference type="GO" id="GO:0035091">
    <property type="term" value="F:phosphatidylinositol binding"/>
    <property type="evidence" value="ECO:0007669"/>
    <property type="project" value="InterPro"/>
</dbReference>
<keyword evidence="2 4" id="KW-0863">Zinc-finger</keyword>
<dbReference type="InterPro" id="IPR013083">
    <property type="entry name" value="Znf_RING/FYVE/PHD"/>
</dbReference>
<organism evidence="7 8">
    <name type="scientific">Thraustotheca clavata</name>
    <dbReference type="NCBI Taxonomy" id="74557"/>
    <lineage>
        <taxon>Eukaryota</taxon>
        <taxon>Sar</taxon>
        <taxon>Stramenopiles</taxon>
        <taxon>Oomycota</taxon>
        <taxon>Saprolegniomycetes</taxon>
        <taxon>Saprolegniales</taxon>
        <taxon>Achlyaceae</taxon>
        <taxon>Thraustotheca</taxon>
    </lineage>
</organism>
<dbReference type="STRING" id="74557.A0A1V9ZEL4"/>
<evidence type="ECO:0000259" key="6">
    <source>
        <dbReference type="PROSITE" id="PS50195"/>
    </source>
</evidence>
<sequence>MTLVSIRSSAKQNLSKACGHLVTYYSLTVICPTSRIWWSMKRRYSDMYFVRQRLYQMYKNALRLRQTRSVERIIAMLAPIFETKFPPKRYCLDTKAIIQERLVGLKEFVAQLVQLRRACLEPFEITLQSFFETEQISEIFRLVGHALAVPARTKSPCAPSICNDSEPCAICLEDQSSSKDYTFELPCGHHFHQNCILEWFDTQHTCPMCRMEASSGRVV</sequence>
<evidence type="ECO:0000259" key="5">
    <source>
        <dbReference type="PROSITE" id="PS50089"/>
    </source>
</evidence>
<dbReference type="Proteomes" id="UP000243217">
    <property type="component" value="Unassembled WGS sequence"/>
</dbReference>
<keyword evidence="8" id="KW-1185">Reference proteome</keyword>
<dbReference type="AlphaFoldDB" id="A0A1V9ZEL4"/>
<dbReference type="OrthoDB" id="8062037at2759"/>